<accession>A0ABW3KBS2</accession>
<keyword evidence="3" id="KW-1185">Reference proteome</keyword>
<dbReference type="EMBL" id="JBHTKA010000016">
    <property type="protein sequence ID" value="MFD1003673.1"/>
    <property type="molecule type" value="Genomic_DNA"/>
</dbReference>
<comment type="caution">
    <text evidence="2">The sequence shown here is derived from an EMBL/GenBank/DDBJ whole genome shotgun (WGS) entry which is preliminary data.</text>
</comment>
<reference evidence="3" key="1">
    <citation type="journal article" date="2019" name="Int. J. Syst. Evol. Microbiol.">
        <title>The Global Catalogue of Microorganisms (GCM) 10K type strain sequencing project: providing services to taxonomists for standard genome sequencing and annotation.</title>
        <authorList>
            <consortium name="The Broad Institute Genomics Platform"/>
            <consortium name="The Broad Institute Genome Sequencing Center for Infectious Disease"/>
            <person name="Wu L."/>
            <person name="Ma J."/>
        </authorList>
    </citation>
    <scope>NUCLEOTIDE SEQUENCE [LARGE SCALE GENOMIC DNA]</scope>
    <source>
        <strain evidence="3">CCUG 58938</strain>
    </source>
</reference>
<name>A0ABW3KBS2_9BACT</name>
<protein>
    <recommendedName>
        <fullName evidence="4">YD repeat-containing protein</fullName>
    </recommendedName>
</protein>
<evidence type="ECO:0000313" key="3">
    <source>
        <dbReference type="Proteomes" id="UP001597112"/>
    </source>
</evidence>
<evidence type="ECO:0000313" key="2">
    <source>
        <dbReference type="EMBL" id="MFD1003673.1"/>
    </source>
</evidence>
<dbReference type="Proteomes" id="UP001597112">
    <property type="component" value="Unassembled WGS sequence"/>
</dbReference>
<feature type="chain" id="PRO_5045890048" description="YD repeat-containing protein" evidence="1">
    <location>
        <begin position="20"/>
        <end position="1084"/>
    </location>
</feature>
<dbReference type="RefSeq" id="WP_377586610.1">
    <property type="nucleotide sequence ID" value="NZ_JBHTKA010000016.1"/>
</dbReference>
<proteinExistence type="predicted"/>
<gene>
    <name evidence="2" type="ORF">ACFQ21_30385</name>
</gene>
<evidence type="ECO:0000256" key="1">
    <source>
        <dbReference type="SAM" id="SignalP"/>
    </source>
</evidence>
<keyword evidence="1" id="KW-0732">Signal</keyword>
<evidence type="ECO:0008006" key="4">
    <source>
        <dbReference type="Google" id="ProtNLM"/>
    </source>
</evidence>
<sequence length="1084" mass="121140">MKNSILLLCLLLSVVRCLAQENQSVDPLTGKLSISIPLFTVSDGDVSVPGVLLYTANGVRVNDDGGWVGQNWDISAQSYGVTRQMRSLPDDYSGTSPDNRRGWLRSTISLPSSIRNFTPSTDNNIATCSDELANYNFLNTIDYDQDTEPDVFYVNAPGLSFQFYFDENKVPQVVPYQDVIVTPNTVSGTITSFTVTDNKGVQYKFDELETITQSVKAVNTYYLVRRSKMHFTPVTYHTGWKLTKMISPIYGTIDFTYRTVNSVDNNLTPDKNKLKYLYPVTFTNATGANGKLEYNRSYTFKIPLKISSPITEVQFVSSINDGTAVGLLKSIQVFDKRGGTLQSSKTITLEYSNNNTRSFLQVLLEHIGNSAPPNIYYLEYYGGDLANDPPYPTYNSTYKDDWNFHALSSGPNFMLYQETAVRGSLKRITYPHKAYSVFFYEPHDYINGTVKVEGAGIRIRKVVSFNGISKAADMIKEYEYKTSTGETSGKLQHRPMYAISGTRVDKYLGTIGARYRDVQLANPGASASLLSAYFTVKASEEISHSDLLAGSSVAYERVVEKIKDGGYTVYEYELSAFYGEATANNNEWEASRVLIARQPSGNSFCFETGPLTEGINQYPSPPNPNYSFARGMLRRVSDFRDDGVVRRQVDYDYQRVYGTTAIRKIYGLALEELPTYYHNGSSYVDGKMFVYSKYAINTDVMTVLKKSKETFFASSDLTKKIETSTEYFYSTGNHREIEKIVSTSSDQSQTITRLKYVKDYFASPTTDQQATSLTNLVTAHRTALPVETILSKMDGSVEKYISGNLNYYQTISGKVYPHRQYSFQSVDGITSFVPSFFDGNKFNFDQTNYVLVNTFLSFDNFGNVKEAVGRDKVIVSNRYGYSGSLPVIKVNNAHTNAYIFTDFESSLMDGIFSPGWSATYIEGRFGSKAVLLPVWASNTPNFLVGGATNYNVQSYIFSCWLKPSTSGTLSITLNGIVAASLPFAPSTTWKYHAVSVPVSAGIGDNAFSVMIKTNTEVNIDDVVFYPSHSSFQTTTYAFPYGPSISTDSQGNTSYISYDGVGRVKAVYDRDGNILKTYEYKHKLY</sequence>
<feature type="signal peptide" evidence="1">
    <location>
        <begin position="1"/>
        <end position="19"/>
    </location>
</feature>
<organism evidence="2 3">
    <name type="scientific">Ohtaekwangia kribbensis</name>
    <dbReference type="NCBI Taxonomy" id="688913"/>
    <lineage>
        <taxon>Bacteria</taxon>
        <taxon>Pseudomonadati</taxon>
        <taxon>Bacteroidota</taxon>
        <taxon>Cytophagia</taxon>
        <taxon>Cytophagales</taxon>
        <taxon>Fulvivirgaceae</taxon>
        <taxon>Ohtaekwangia</taxon>
    </lineage>
</organism>